<evidence type="ECO:0000256" key="2">
    <source>
        <dbReference type="ARBA" id="ARBA00022475"/>
    </source>
</evidence>
<evidence type="ECO:0000256" key="1">
    <source>
        <dbReference type="ARBA" id="ARBA00004236"/>
    </source>
</evidence>
<feature type="transmembrane region" description="Helical" evidence="8">
    <location>
        <begin position="82"/>
        <end position="103"/>
    </location>
</feature>
<keyword evidence="3 8" id="KW-0812">Transmembrane</keyword>
<feature type="domain" description="Pycsar effector protein" evidence="9">
    <location>
        <begin position="30"/>
        <end position="184"/>
    </location>
</feature>
<organism evidence="10 11">
    <name type="scientific">Phototrophicus methaneseepsis</name>
    <dbReference type="NCBI Taxonomy" id="2710758"/>
    <lineage>
        <taxon>Bacteria</taxon>
        <taxon>Bacillati</taxon>
        <taxon>Chloroflexota</taxon>
        <taxon>Candidatus Thermofontia</taxon>
        <taxon>Phototrophicales</taxon>
        <taxon>Phototrophicaceae</taxon>
        <taxon>Phototrophicus</taxon>
    </lineage>
</organism>
<reference evidence="10 11" key="1">
    <citation type="submission" date="2020-02" db="EMBL/GenBank/DDBJ databases">
        <authorList>
            <person name="Zheng R.K."/>
            <person name="Sun C.M."/>
        </authorList>
    </citation>
    <scope>NUCLEOTIDE SEQUENCE [LARGE SCALE GENOMIC DNA]</scope>
    <source>
        <strain evidence="11">rifampicinis</strain>
    </source>
</reference>
<keyword evidence="11" id="KW-1185">Reference proteome</keyword>
<protein>
    <recommendedName>
        <fullName evidence="9">Pycsar effector protein domain-containing protein</fullName>
    </recommendedName>
</protein>
<dbReference type="Pfam" id="PF18967">
    <property type="entry name" value="PycTM"/>
    <property type="match status" value="1"/>
</dbReference>
<dbReference type="GO" id="GO:0000166">
    <property type="term" value="F:nucleotide binding"/>
    <property type="evidence" value="ECO:0007669"/>
    <property type="project" value="UniProtKB-KW"/>
</dbReference>
<gene>
    <name evidence="10" type="ORF">G4Y79_17210</name>
</gene>
<feature type="transmembrane region" description="Helical" evidence="8">
    <location>
        <begin position="168"/>
        <end position="188"/>
    </location>
</feature>
<evidence type="ECO:0000313" key="11">
    <source>
        <dbReference type="Proteomes" id="UP000594468"/>
    </source>
</evidence>
<keyword evidence="6" id="KW-0051">Antiviral defense</keyword>
<evidence type="ECO:0000313" key="10">
    <source>
        <dbReference type="EMBL" id="QPC81425.1"/>
    </source>
</evidence>
<keyword evidence="7 8" id="KW-0472">Membrane</keyword>
<evidence type="ECO:0000256" key="7">
    <source>
        <dbReference type="ARBA" id="ARBA00023136"/>
    </source>
</evidence>
<dbReference type="Proteomes" id="UP000594468">
    <property type="component" value="Chromosome"/>
</dbReference>
<dbReference type="GO" id="GO:0051607">
    <property type="term" value="P:defense response to virus"/>
    <property type="evidence" value="ECO:0007669"/>
    <property type="project" value="UniProtKB-KW"/>
</dbReference>
<keyword evidence="4" id="KW-0547">Nucleotide-binding</keyword>
<keyword evidence="2" id="KW-1003">Cell membrane</keyword>
<dbReference type="KEGG" id="pmet:G4Y79_17210"/>
<evidence type="ECO:0000256" key="8">
    <source>
        <dbReference type="SAM" id="Phobius"/>
    </source>
</evidence>
<evidence type="ECO:0000256" key="3">
    <source>
        <dbReference type="ARBA" id="ARBA00022692"/>
    </source>
</evidence>
<keyword evidence="5 8" id="KW-1133">Transmembrane helix</keyword>
<sequence>MQPLDHEVLPPENSASATFDYTRILNSLGTEMDGAIRHADLKAQLILGVDAILLAAVANFPLNEFGLILNGSASIAERGVLLLEVLVVGAILLSLIFALMTIMPRIRSGTRGSANLFFFADIVKFKEKDYIERYLTSSDDELKEAILAQVHAKSDIVMTKFEQVRLSLVSLFMAAVGWAAVTVLPIFLG</sequence>
<name>A0A7S8E6V3_9CHLR</name>
<dbReference type="GO" id="GO:0005886">
    <property type="term" value="C:plasma membrane"/>
    <property type="evidence" value="ECO:0007669"/>
    <property type="project" value="UniProtKB-SubCell"/>
</dbReference>
<evidence type="ECO:0000259" key="9">
    <source>
        <dbReference type="Pfam" id="PF18967"/>
    </source>
</evidence>
<dbReference type="AlphaFoldDB" id="A0A7S8E6V3"/>
<dbReference type="EMBL" id="CP062983">
    <property type="protein sequence ID" value="QPC81425.1"/>
    <property type="molecule type" value="Genomic_DNA"/>
</dbReference>
<dbReference type="RefSeq" id="WP_195169498.1">
    <property type="nucleotide sequence ID" value="NZ_CP062983.1"/>
</dbReference>
<evidence type="ECO:0000256" key="4">
    <source>
        <dbReference type="ARBA" id="ARBA00022741"/>
    </source>
</evidence>
<accession>A0A7S8E6V3</accession>
<proteinExistence type="predicted"/>
<comment type="subcellular location">
    <subcellularLocation>
        <location evidence="1">Cell membrane</location>
    </subcellularLocation>
</comment>
<dbReference type="InterPro" id="IPR043760">
    <property type="entry name" value="PycTM_dom"/>
</dbReference>
<evidence type="ECO:0000256" key="6">
    <source>
        <dbReference type="ARBA" id="ARBA00023118"/>
    </source>
</evidence>
<evidence type="ECO:0000256" key="5">
    <source>
        <dbReference type="ARBA" id="ARBA00022989"/>
    </source>
</evidence>